<feature type="transmembrane region" description="Helical" evidence="1">
    <location>
        <begin position="42"/>
        <end position="62"/>
    </location>
</feature>
<keyword evidence="1" id="KW-0472">Membrane</keyword>
<reference evidence="2" key="1">
    <citation type="submission" date="2021-01" db="EMBL/GenBank/DDBJ databases">
        <authorList>
            <person name="Zahm M."/>
            <person name="Roques C."/>
            <person name="Cabau C."/>
            <person name="Klopp C."/>
            <person name="Donnadieu C."/>
            <person name="Jouanno E."/>
            <person name="Lampietro C."/>
            <person name="Louis A."/>
            <person name="Herpin A."/>
            <person name="Echchiki A."/>
            <person name="Berthelot C."/>
            <person name="Parey E."/>
            <person name="Roest-Crollius H."/>
            <person name="Braasch I."/>
            <person name="Postlethwait J."/>
            <person name="Bobe J."/>
            <person name="Montfort J."/>
            <person name="Bouchez O."/>
            <person name="Begum T."/>
            <person name="Mejri S."/>
            <person name="Adams A."/>
            <person name="Chen W.-J."/>
            <person name="Guiguen Y."/>
        </authorList>
    </citation>
    <scope>NUCLEOTIDE SEQUENCE</scope>
    <source>
        <strain evidence="2">YG-15Mar2019-1</strain>
        <tissue evidence="2">Brain</tissue>
    </source>
</reference>
<organism evidence="2 3">
    <name type="scientific">Megalops atlanticus</name>
    <name type="common">Tarpon</name>
    <name type="synonym">Clupea gigantea</name>
    <dbReference type="NCBI Taxonomy" id="7932"/>
    <lineage>
        <taxon>Eukaryota</taxon>
        <taxon>Metazoa</taxon>
        <taxon>Chordata</taxon>
        <taxon>Craniata</taxon>
        <taxon>Vertebrata</taxon>
        <taxon>Euteleostomi</taxon>
        <taxon>Actinopterygii</taxon>
        <taxon>Neopterygii</taxon>
        <taxon>Teleostei</taxon>
        <taxon>Elopiformes</taxon>
        <taxon>Megalopidae</taxon>
        <taxon>Megalops</taxon>
    </lineage>
</organism>
<comment type="caution">
    <text evidence="2">The sequence shown here is derived from an EMBL/GenBank/DDBJ whole genome shotgun (WGS) entry which is preliminary data.</text>
</comment>
<keyword evidence="3" id="KW-1185">Reference proteome</keyword>
<keyword evidence="1" id="KW-1133">Transmembrane helix</keyword>
<sequence>MSGLHLVVWPLYFCSRSLLRTVDCDTFTPALWRLLVMSLTDVFGFFFTALTRFLSSTAVVFLGRPVRYLLLSTPVGSFFFRIFQIVVLAMPNVCPMALISLLFSHRQVSSSCWFILFNKKCSLDGSA</sequence>
<name>A0A9D3T1W6_MEGAT</name>
<proteinExistence type="predicted"/>
<evidence type="ECO:0000313" key="3">
    <source>
        <dbReference type="Proteomes" id="UP001046870"/>
    </source>
</evidence>
<dbReference type="AlphaFoldDB" id="A0A9D3T1W6"/>
<accession>A0A9D3T1W6</accession>
<gene>
    <name evidence="2" type="ORF">MATL_G00229460</name>
</gene>
<feature type="transmembrane region" description="Helical" evidence="1">
    <location>
        <begin position="82"/>
        <end position="103"/>
    </location>
</feature>
<evidence type="ECO:0000256" key="1">
    <source>
        <dbReference type="SAM" id="Phobius"/>
    </source>
</evidence>
<dbReference type="EMBL" id="JAFDVH010000021">
    <property type="protein sequence ID" value="KAG7457652.1"/>
    <property type="molecule type" value="Genomic_DNA"/>
</dbReference>
<keyword evidence="1" id="KW-0812">Transmembrane</keyword>
<dbReference type="Proteomes" id="UP001046870">
    <property type="component" value="Chromosome 21"/>
</dbReference>
<evidence type="ECO:0000313" key="2">
    <source>
        <dbReference type="EMBL" id="KAG7457652.1"/>
    </source>
</evidence>
<protein>
    <submittedName>
        <fullName evidence="2">Uncharacterized protein</fullName>
    </submittedName>
</protein>